<dbReference type="CDD" id="cd00222">
    <property type="entry name" value="CollagenBindB"/>
    <property type="match status" value="1"/>
</dbReference>
<accession>A0A1M5YIN7</accession>
<dbReference type="EMBL" id="FQXK01000011">
    <property type="protein sequence ID" value="SHI11729.1"/>
    <property type="molecule type" value="Genomic_DNA"/>
</dbReference>
<dbReference type="GeneID" id="89508670"/>
<keyword evidence="2" id="KW-1133">Transmembrane helix</keyword>
<gene>
    <name evidence="4" type="ORF">SAMN02745229_01518</name>
</gene>
<dbReference type="Pfam" id="PF05738">
    <property type="entry name" value="Cna_B"/>
    <property type="match status" value="1"/>
</dbReference>
<evidence type="ECO:0000313" key="5">
    <source>
        <dbReference type="Proteomes" id="UP000184278"/>
    </source>
</evidence>
<proteinExistence type="predicted"/>
<feature type="transmembrane region" description="Helical" evidence="2">
    <location>
        <begin position="340"/>
        <end position="360"/>
    </location>
</feature>
<dbReference type="InterPro" id="IPR013783">
    <property type="entry name" value="Ig-like_fold"/>
</dbReference>
<dbReference type="OrthoDB" id="1747537at2"/>
<feature type="domain" description="CNA-B" evidence="3">
    <location>
        <begin position="215"/>
        <end position="289"/>
    </location>
</feature>
<feature type="transmembrane region" description="Helical" evidence="2">
    <location>
        <begin position="7"/>
        <end position="26"/>
    </location>
</feature>
<evidence type="ECO:0000259" key="3">
    <source>
        <dbReference type="Pfam" id="PF05738"/>
    </source>
</evidence>
<dbReference type="SUPFAM" id="SSF49478">
    <property type="entry name" value="Cna protein B-type domain"/>
    <property type="match status" value="1"/>
</dbReference>
<feature type="region of interest" description="Disordered" evidence="1">
    <location>
        <begin position="287"/>
        <end position="307"/>
    </location>
</feature>
<keyword evidence="2" id="KW-0812">Transmembrane</keyword>
<dbReference type="RefSeq" id="WP_073386750.1">
    <property type="nucleotide sequence ID" value="NZ_FQXK01000011.1"/>
</dbReference>
<evidence type="ECO:0000256" key="1">
    <source>
        <dbReference type="SAM" id="MobiDB-lite"/>
    </source>
</evidence>
<evidence type="ECO:0000256" key="2">
    <source>
        <dbReference type="SAM" id="Phobius"/>
    </source>
</evidence>
<dbReference type="AlphaFoldDB" id="A0A1M5YIN7"/>
<reference evidence="5" key="1">
    <citation type="submission" date="2016-11" db="EMBL/GenBank/DDBJ databases">
        <authorList>
            <person name="Varghese N."/>
            <person name="Submissions S."/>
        </authorList>
    </citation>
    <scope>NUCLEOTIDE SEQUENCE [LARGE SCALE GENOMIC DNA]</scope>
    <source>
        <strain evidence="5">DSM 3071</strain>
    </source>
</reference>
<keyword evidence="2" id="KW-0472">Membrane</keyword>
<dbReference type="Proteomes" id="UP000184278">
    <property type="component" value="Unassembled WGS sequence"/>
</dbReference>
<dbReference type="STRING" id="1121131.SAMN02745229_01518"/>
<dbReference type="Gene3D" id="2.60.40.10">
    <property type="entry name" value="Immunoglobulins"/>
    <property type="match status" value="1"/>
</dbReference>
<sequence length="366" mass="41218">MEKKYKVIKRIIRSIMALFIIMAIFADKTSISEARNRIDLSKKGTLRLSYRCDVTEDNVNNPTPIKGVNIHLYRIASVNEVGEFEWLMPYAEIAEVKATDINSISSADTWNSLVNPVKTYIYTNGTKEDANGSSDSEGIAAISNLELGIYLVISDTLEDSSNDCTYTFTPFFTSIPTIDPETDTWVYDNGEEYVVDVTAKCEYYFNPRMVEYNLYKNWIDNDMERPSSIEVKIYLDGELYETVILSASNNWHYSWSYREGHSWTVSETVPSGYSVTYSISGNVYTMTNTGNETPPPETPEEPTTPDNPVEEVLGAVRLAITEDDTPEVLGATRLPQTGQLWWPVFVLALIGIGFFAAGFISDRKKA</sequence>
<keyword evidence="5" id="KW-1185">Reference proteome</keyword>
<dbReference type="InterPro" id="IPR008454">
    <property type="entry name" value="Collagen-bd_Cna-like_B-typ_dom"/>
</dbReference>
<protein>
    <recommendedName>
        <fullName evidence="3">CNA-B domain-containing protein</fullName>
    </recommendedName>
</protein>
<evidence type="ECO:0000313" key="4">
    <source>
        <dbReference type="EMBL" id="SHI11729.1"/>
    </source>
</evidence>
<organism evidence="4 5">
    <name type="scientific">Butyrivibrio fibrisolvens DSM 3071</name>
    <dbReference type="NCBI Taxonomy" id="1121131"/>
    <lineage>
        <taxon>Bacteria</taxon>
        <taxon>Bacillati</taxon>
        <taxon>Bacillota</taxon>
        <taxon>Clostridia</taxon>
        <taxon>Lachnospirales</taxon>
        <taxon>Lachnospiraceae</taxon>
        <taxon>Butyrivibrio</taxon>
    </lineage>
</organism>
<dbReference type="Gene3D" id="2.60.40.1140">
    <property type="entry name" value="Collagen-binding surface protein Cna, B-type domain"/>
    <property type="match status" value="1"/>
</dbReference>
<name>A0A1M5YIN7_BUTFI</name>